<name>A0A8S2GBJ4_9BILA</name>
<reference evidence="2" key="1">
    <citation type="submission" date="2021-02" db="EMBL/GenBank/DDBJ databases">
        <authorList>
            <person name="Nowell W R."/>
        </authorList>
    </citation>
    <scope>NUCLEOTIDE SEQUENCE</scope>
</reference>
<feature type="non-terminal residue" evidence="2">
    <location>
        <position position="1"/>
    </location>
</feature>
<comment type="caution">
    <text evidence="2">The sequence shown here is derived from an EMBL/GenBank/DDBJ whole genome shotgun (WGS) entry which is preliminary data.</text>
</comment>
<feature type="non-terminal residue" evidence="2">
    <location>
        <position position="70"/>
    </location>
</feature>
<gene>
    <name evidence="2" type="ORF">OVA965_LOCUS45810</name>
    <name evidence="3" type="ORF">TMI583_LOCUS49673</name>
</gene>
<dbReference type="EMBL" id="CAJOBA010110438">
    <property type="protein sequence ID" value="CAF4551697.1"/>
    <property type="molecule type" value="Genomic_DNA"/>
</dbReference>
<keyword evidence="1" id="KW-0175">Coiled coil</keyword>
<proteinExistence type="predicted"/>
<sequence>LQYTNIDARIGNQKLGYNTELGEWQSEGTVGTSSREVVKLEKQKRDLEEENNILKVKIEVLLDMLAEITA</sequence>
<dbReference type="AlphaFoldDB" id="A0A8S2GBJ4"/>
<feature type="coiled-coil region" evidence="1">
    <location>
        <begin position="30"/>
        <end position="64"/>
    </location>
</feature>
<protein>
    <submittedName>
        <fullName evidence="2">Uncharacterized protein</fullName>
    </submittedName>
</protein>
<dbReference type="Proteomes" id="UP000677228">
    <property type="component" value="Unassembled WGS sequence"/>
</dbReference>
<dbReference type="EMBL" id="CAJNOK010075717">
    <property type="protein sequence ID" value="CAF1673371.1"/>
    <property type="molecule type" value="Genomic_DNA"/>
</dbReference>
<dbReference type="Proteomes" id="UP000682733">
    <property type="component" value="Unassembled WGS sequence"/>
</dbReference>
<evidence type="ECO:0000313" key="3">
    <source>
        <dbReference type="EMBL" id="CAF4551697.1"/>
    </source>
</evidence>
<evidence type="ECO:0000313" key="4">
    <source>
        <dbReference type="Proteomes" id="UP000677228"/>
    </source>
</evidence>
<evidence type="ECO:0000256" key="1">
    <source>
        <dbReference type="SAM" id="Coils"/>
    </source>
</evidence>
<dbReference type="Pfam" id="PF14645">
    <property type="entry name" value="Chibby"/>
    <property type="match status" value="1"/>
</dbReference>
<accession>A0A8S2GBJ4</accession>
<organism evidence="2 4">
    <name type="scientific">Didymodactylos carnosus</name>
    <dbReference type="NCBI Taxonomy" id="1234261"/>
    <lineage>
        <taxon>Eukaryota</taxon>
        <taxon>Metazoa</taxon>
        <taxon>Spiralia</taxon>
        <taxon>Gnathifera</taxon>
        <taxon>Rotifera</taxon>
        <taxon>Eurotatoria</taxon>
        <taxon>Bdelloidea</taxon>
        <taxon>Philodinida</taxon>
        <taxon>Philodinidae</taxon>
        <taxon>Didymodactylos</taxon>
    </lineage>
</organism>
<evidence type="ECO:0000313" key="2">
    <source>
        <dbReference type="EMBL" id="CAF1673371.1"/>
    </source>
</evidence>
<dbReference type="InterPro" id="IPR028118">
    <property type="entry name" value="Chibby_fam"/>
</dbReference>